<accession>A0A380Z8X8</accession>
<evidence type="ECO:0000313" key="1">
    <source>
        <dbReference type="EMBL" id="SUV42804.1"/>
    </source>
</evidence>
<sequence length="52" mass="6231">MLLLNVLLHHELATSDKGRLTRYELNAYPYEIIIGLQRYGFSYNWQTFSSFF</sequence>
<name>A0A380Z8X8_9BACE</name>
<dbReference type="Proteomes" id="UP000254424">
    <property type="component" value="Unassembled WGS sequence"/>
</dbReference>
<proteinExistence type="predicted"/>
<evidence type="ECO:0000313" key="2">
    <source>
        <dbReference type="Proteomes" id="UP000254424"/>
    </source>
</evidence>
<dbReference type="EMBL" id="UFSX01000002">
    <property type="protein sequence ID" value="SUV42804.1"/>
    <property type="molecule type" value="Genomic_DNA"/>
</dbReference>
<dbReference type="AlphaFoldDB" id="A0A380Z8X8"/>
<reference evidence="1 2" key="1">
    <citation type="submission" date="2018-06" db="EMBL/GenBank/DDBJ databases">
        <authorList>
            <consortium name="Pathogen Informatics"/>
            <person name="Doyle S."/>
        </authorList>
    </citation>
    <scope>NUCLEOTIDE SEQUENCE [LARGE SCALE GENOMIC DNA]</scope>
    <source>
        <strain evidence="1 2">NCTC11155</strain>
    </source>
</reference>
<protein>
    <submittedName>
        <fullName evidence="1">Uncharacterized protein</fullName>
    </submittedName>
</protein>
<gene>
    <name evidence="1" type="ORF">NCTC11155_02178</name>
</gene>
<organism evidence="1 2">
    <name type="scientific">Bacteroides eggerthii</name>
    <dbReference type="NCBI Taxonomy" id="28111"/>
    <lineage>
        <taxon>Bacteria</taxon>
        <taxon>Pseudomonadati</taxon>
        <taxon>Bacteroidota</taxon>
        <taxon>Bacteroidia</taxon>
        <taxon>Bacteroidales</taxon>
        <taxon>Bacteroidaceae</taxon>
        <taxon>Bacteroides</taxon>
    </lineage>
</organism>